<evidence type="ECO:0000259" key="7">
    <source>
        <dbReference type="Pfam" id="PF00884"/>
    </source>
</evidence>
<keyword evidence="5 8" id="KW-0378">Hydrolase</keyword>
<dbReference type="PROSITE" id="PS00523">
    <property type="entry name" value="SULFATASE_1"/>
    <property type="match status" value="1"/>
</dbReference>
<evidence type="ECO:0000256" key="2">
    <source>
        <dbReference type="ARBA" id="ARBA00008779"/>
    </source>
</evidence>
<evidence type="ECO:0000256" key="1">
    <source>
        <dbReference type="ARBA" id="ARBA00001913"/>
    </source>
</evidence>
<evidence type="ECO:0000256" key="6">
    <source>
        <dbReference type="ARBA" id="ARBA00022837"/>
    </source>
</evidence>
<dbReference type="OrthoDB" id="9783154at2"/>
<protein>
    <submittedName>
        <fullName evidence="8">Arylsulfatase</fullName>
        <ecNumber evidence="8">3.1.6.1</ecNumber>
    </submittedName>
</protein>
<dbReference type="EC" id="3.1.6.1" evidence="8"/>
<keyword evidence="9" id="KW-1185">Reference proteome</keyword>
<dbReference type="Gene3D" id="3.30.1120.10">
    <property type="match status" value="1"/>
</dbReference>
<dbReference type="PANTHER" id="PTHR42693:SF42">
    <property type="entry name" value="ARYLSULFATASE G"/>
    <property type="match status" value="1"/>
</dbReference>
<dbReference type="EMBL" id="SJPS01000014">
    <property type="protein sequence ID" value="TWU20754.1"/>
    <property type="molecule type" value="Genomic_DNA"/>
</dbReference>
<evidence type="ECO:0000256" key="4">
    <source>
        <dbReference type="ARBA" id="ARBA00022729"/>
    </source>
</evidence>
<organism evidence="8 9">
    <name type="scientific">Bythopirellula polymerisocia</name>
    <dbReference type="NCBI Taxonomy" id="2528003"/>
    <lineage>
        <taxon>Bacteria</taxon>
        <taxon>Pseudomonadati</taxon>
        <taxon>Planctomycetota</taxon>
        <taxon>Planctomycetia</taxon>
        <taxon>Pirellulales</taxon>
        <taxon>Lacipirellulaceae</taxon>
        <taxon>Bythopirellula</taxon>
    </lineage>
</organism>
<feature type="domain" description="Sulfatase N-terminal" evidence="7">
    <location>
        <begin position="33"/>
        <end position="349"/>
    </location>
</feature>
<dbReference type="Proteomes" id="UP000318437">
    <property type="component" value="Unassembled WGS sequence"/>
</dbReference>
<dbReference type="Pfam" id="PF00884">
    <property type="entry name" value="Sulfatase"/>
    <property type="match status" value="1"/>
</dbReference>
<comment type="caution">
    <text evidence="8">The sequence shown here is derived from an EMBL/GenBank/DDBJ whole genome shotgun (WGS) entry which is preliminary data.</text>
</comment>
<dbReference type="InterPro" id="IPR017850">
    <property type="entry name" value="Alkaline_phosphatase_core_sf"/>
</dbReference>
<dbReference type="InterPro" id="IPR024607">
    <property type="entry name" value="Sulfatase_CS"/>
</dbReference>
<keyword evidence="4" id="KW-0732">Signal</keyword>
<evidence type="ECO:0000313" key="8">
    <source>
        <dbReference type="EMBL" id="TWU20754.1"/>
    </source>
</evidence>
<dbReference type="InterPro" id="IPR050738">
    <property type="entry name" value="Sulfatase"/>
</dbReference>
<dbReference type="InterPro" id="IPR000917">
    <property type="entry name" value="Sulfatase_N"/>
</dbReference>
<comment type="similarity">
    <text evidence="2">Belongs to the sulfatase family.</text>
</comment>
<keyword evidence="3" id="KW-0479">Metal-binding</keyword>
<dbReference type="RefSeq" id="WP_146453128.1">
    <property type="nucleotide sequence ID" value="NZ_SJPS01000014.1"/>
</dbReference>
<comment type="cofactor">
    <cofactor evidence="1">
        <name>Ca(2+)</name>
        <dbReference type="ChEBI" id="CHEBI:29108"/>
    </cofactor>
</comment>
<reference evidence="8 9" key="1">
    <citation type="submission" date="2019-02" db="EMBL/GenBank/DDBJ databases">
        <title>Deep-cultivation of Planctomycetes and their phenomic and genomic characterization uncovers novel biology.</title>
        <authorList>
            <person name="Wiegand S."/>
            <person name="Jogler M."/>
            <person name="Boedeker C."/>
            <person name="Pinto D."/>
            <person name="Vollmers J."/>
            <person name="Rivas-Marin E."/>
            <person name="Kohn T."/>
            <person name="Peeters S.H."/>
            <person name="Heuer A."/>
            <person name="Rast P."/>
            <person name="Oberbeckmann S."/>
            <person name="Bunk B."/>
            <person name="Jeske O."/>
            <person name="Meyerdierks A."/>
            <person name="Storesund J.E."/>
            <person name="Kallscheuer N."/>
            <person name="Luecker S."/>
            <person name="Lage O.M."/>
            <person name="Pohl T."/>
            <person name="Merkel B.J."/>
            <person name="Hornburger P."/>
            <person name="Mueller R.-W."/>
            <person name="Bruemmer F."/>
            <person name="Labrenz M."/>
            <person name="Spormann A.M."/>
            <person name="Op Den Camp H."/>
            <person name="Overmann J."/>
            <person name="Amann R."/>
            <person name="Jetten M.S.M."/>
            <person name="Mascher T."/>
            <person name="Medema M.H."/>
            <person name="Devos D.P."/>
            <person name="Kaster A.-K."/>
            <person name="Ovreas L."/>
            <person name="Rohde M."/>
            <person name="Galperin M.Y."/>
            <person name="Jogler C."/>
        </authorList>
    </citation>
    <scope>NUCLEOTIDE SEQUENCE [LARGE SCALE GENOMIC DNA]</scope>
    <source>
        <strain evidence="8 9">Pla144</strain>
    </source>
</reference>
<dbReference type="PANTHER" id="PTHR42693">
    <property type="entry name" value="ARYLSULFATASE FAMILY MEMBER"/>
    <property type="match status" value="1"/>
</dbReference>
<dbReference type="AlphaFoldDB" id="A0A5C6CBG0"/>
<sequence>MKHPLMILGTVFWVLMVVGLLPPGIADCDTRLPNIVLIYADDMGWKGPSCYGNTYHETPHIDQICSEGMKFTAAYSGGPVCAPSRACLMTGQYVTRHGIYRVNQVEKKHQDVRLTIPPRNVTDLPLDISTIADQLQRAGYVTGYCGKWHLGDKMEHLPSARGFSEALVTRSPSGAKRYFFPDFSTVPPTSIDEGTYLTEVITRWATNFIQEHEKDPFFLYLPHFNVHGPHEASPERIEAFRKKDPTKTKEEATFAAMHAHLDDSVGEVLDKLREMKLDDNTVVIFTSDNGCLKRFSDGTLRGGKGMLYEGGIRVPMIVRWPGKVPRGSLCDQPVHQIDLYPTLLAIAGIVGKPDQECDGVNLLPLLTSNEPYELGRDSLYWHFPTYLKYNEKLNSYDITPCSAIRAGDWKLIEYFTPELPIKSRVQLFNFVDDLGESTNLARKCPEITQQLLEQLHEWRAATGAMMPTLQ</sequence>
<evidence type="ECO:0000256" key="5">
    <source>
        <dbReference type="ARBA" id="ARBA00022801"/>
    </source>
</evidence>
<dbReference type="GO" id="GO:0046872">
    <property type="term" value="F:metal ion binding"/>
    <property type="evidence" value="ECO:0007669"/>
    <property type="project" value="UniProtKB-KW"/>
</dbReference>
<dbReference type="SUPFAM" id="SSF53649">
    <property type="entry name" value="Alkaline phosphatase-like"/>
    <property type="match status" value="1"/>
</dbReference>
<evidence type="ECO:0000313" key="9">
    <source>
        <dbReference type="Proteomes" id="UP000318437"/>
    </source>
</evidence>
<dbReference type="Gene3D" id="3.40.720.10">
    <property type="entry name" value="Alkaline Phosphatase, subunit A"/>
    <property type="match status" value="1"/>
</dbReference>
<evidence type="ECO:0000256" key="3">
    <source>
        <dbReference type="ARBA" id="ARBA00022723"/>
    </source>
</evidence>
<accession>A0A5C6CBG0</accession>
<dbReference type="GO" id="GO:0004065">
    <property type="term" value="F:arylsulfatase activity"/>
    <property type="evidence" value="ECO:0007669"/>
    <property type="project" value="UniProtKB-EC"/>
</dbReference>
<keyword evidence="6" id="KW-0106">Calcium</keyword>
<name>A0A5C6CBG0_9BACT</name>
<gene>
    <name evidence="8" type="primary">atsA_41</name>
    <name evidence="8" type="ORF">Pla144_49210</name>
</gene>
<dbReference type="CDD" id="cd16144">
    <property type="entry name" value="ARS_like"/>
    <property type="match status" value="1"/>
</dbReference>
<proteinExistence type="inferred from homology"/>